<keyword evidence="2" id="KW-1185">Reference proteome</keyword>
<comment type="caution">
    <text evidence="1">The sequence shown here is derived from an EMBL/GenBank/DDBJ whole genome shotgun (WGS) entry which is preliminary data.</text>
</comment>
<gene>
    <name evidence="1" type="ORF">RUM44_005733</name>
</gene>
<dbReference type="Proteomes" id="UP001359485">
    <property type="component" value="Unassembled WGS sequence"/>
</dbReference>
<reference evidence="1 2" key="1">
    <citation type="submission" date="2023-09" db="EMBL/GenBank/DDBJ databases">
        <title>Genomes of two closely related lineages of the louse Polyplax serrata with different host specificities.</title>
        <authorList>
            <person name="Martinu J."/>
            <person name="Tarabai H."/>
            <person name="Stefka J."/>
            <person name="Hypsa V."/>
        </authorList>
    </citation>
    <scope>NUCLEOTIDE SEQUENCE [LARGE SCALE GENOMIC DNA]</scope>
    <source>
        <strain evidence="1">98ZLc_SE</strain>
    </source>
</reference>
<dbReference type="EMBL" id="JAWJWF010000009">
    <property type="protein sequence ID" value="KAK6630177.1"/>
    <property type="molecule type" value="Genomic_DNA"/>
</dbReference>
<proteinExistence type="predicted"/>
<protein>
    <submittedName>
        <fullName evidence="1">Uncharacterized protein</fullName>
    </submittedName>
</protein>
<evidence type="ECO:0000313" key="2">
    <source>
        <dbReference type="Proteomes" id="UP001359485"/>
    </source>
</evidence>
<organism evidence="1 2">
    <name type="scientific">Polyplax serrata</name>
    <name type="common">Common mouse louse</name>
    <dbReference type="NCBI Taxonomy" id="468196"/>
    <lineage>
        <taxon>Eukaryota</taxon>
        <taxon>Metazoa</taxon>
        <taxon>Ecdysozoa</taxon>
        <taxon>Arthropoda</taxon>
        <taxon>Hexapoda</taxon>
        <taxon>Insecta</taxon>
        <taxon>Pterygota</taxon>
        <taxon>Neoptera</taxon>
        <taxon>Paraneoptera</taxon>
        <taxon>Psocodea</taxon>
        <taxon>Troctomorpha</taxon>
        <taxon>Phthiraptera</taxon>
        <taxon>Anoplura</taxon>
        <taxon>Polyplacidae</taxon>
        <taxon>Polyplax</taxon>
    </lineage>
</organism>
<name>A0ABR1AXX8_POLSC</name>
<accession>A0ABR1AXX8</accession>
<evidence type="ECO:0000313" key="1">
    <source>
        <dbReference type="EMBL" id="KAK6630177.1"/>
    </source>
</evidence>
<sequence>MQDENYKAAWSPLNRRYDSRREIAVNEKAVKTTKAMRNVEASLQDLKKCDIEIAVWSLLM</sequence>